<gene>
    <name evidence="1" type="ORF">M8818_003527</name>
</gene>
<keyword evidence="2" id="KW-1185">Reference proteome</keyword>
<organism evidence="1 2">
    <name type="scientific">Zalaria obscura</name>
    <dbReference type="NCBI Taxonomy" id="2024903"/>
    <lineage>
        <taxon>Eukaryota</taxon>
        <taxon>Fungi</taxon>
        <taxon>Dikarya</taxon>
        <taxon>Ascomycota</taxon>
        <taxon>Pezizomycotina</taxon>
        <taxon>Dothideomycetes</taxon>
        <taxon>Dothideomycetidae</taxon>
        <taxon>Dothideales</taxon>
        <taxon>Zalariaceae</taxon>
        <taxon>Zalaria</taxon>
    </lineage>
</organism>
<dbReference type="Proteomes" id="UP001320706">
    <property type="component" value="Unassembled WGS sequence"/>
</dbReference>
<protein>
    <submittedName>
        <fullName evidence="1">Uncharacterized protein</fullName>
    </submittedName>
</protein>
<evidence type="ECO:0000313" key="1">
    <source>
        <dbReference type="EMBL" id="KAK8210358.1"/>
    </source>
</evidence>
<comment type="caution">
    <text evidence="1">The sequence shown here is derived from an EMBL/GenBank/DDBJ whole genome shotgun (WGS) entry which is preliminary data.</text>
</comment>
<name>A0ACC3SFG8_9PEZI</name>
<evidence type="ECO:0000313" key="2">
    <source>
        <dbReference type="Proteomes" id="UP001320706"/>
    </source>
</evidence>
<dbReference type="EMBL" id="JAMKPW020000015">
    <property type="protein sequence ID" value="KAK8210358.1"/>
    <property type="molecule type" value="Genomic_DNA"/>
</dbReference>
<sequence>MFIRSLAMFFHLSITYFLPHQCTSAINLRMFPFWYNIASSIPIQKTPGYTSSIPNPKRQKYPARQMHPETRKAGKKPYKSPNPRRIEAEEVLKNAANEVFLSLVLVQKGCCVIMLVLVLATISVKRNHATSRIRVDFITMLRYACLP</sequence>
<reference evidence="1" key="1">
    <citation type="submission" date="2024-02" db="EMBL/GenBank/DDBJ databases">
        <title>Metagenome Assembled Genome of Zalaria obscura JY119.</title>
        <authorList>
            <person name="Vighnesh L."/>
            <person name="Jagadeeshwari U."/>
            <person name="Venkata Ramana C."/>
            <person name="Sasikala C."/>
        </authorList>
    </citation>
    <scope>NUCLEOTIDE SEQUENCE</scope>
    <source>
        <strain evidence="1">JY119</strain>
    </source>
</reference>
<accession>A0ACC3SFG8</accession>
<proteinExistence type="predicted"/>